<dbReference type="RefSeq" id="WP_042562410.1">
    <property type="nucleotide sequence ID" value="NZ_CABHXM010000003.1"/>
</dbReference>
<sequence>MSNLASWSYTAKATVWPMTGTDKWNKPTYGAPVVIDCDYGSRSKRKSNVIGNEIAVKLYFWTEYADAKEGDMIAIGAYADLAPIADADSIIAVGRDADTFERLIDDYELATGV</sequence>
<dbReference type="EMBL" id="CP009997">
    <property type="protein sequence ID" value="AJJ34022.1"/>
    <property type="molecule type" value="Genomic_DNA"/>
</dbReference>
<gene>
    <name evidence="1" type="ORF">CH54_3821</name>
</gene>
<evidence type="ECO:0008006" key="3">
    <source>
        <dbReference type="Google" id="ProtNLM"/>
    </source>
</evidence>
<organism evidence="1 2">
    <name type="scientific">Yersinia rochesterensis</name>
    <dbReference type="NCBI Taxonomy" id="1604335"/>
    <lineage>
        <taxon>Bacteria</taxon>
        <taxon>Pseudomonadati</taxon>
        <taxon>Pseudomonadota</taxon>
        <taxon>Gammaproteobacteria</taxon>
        <taxon>Enterobacterales</taxon>
        <taxon>Yersiniaceae</taxon>
        <taxon>Yersinia</taxon>
    </lineage>
</organism>
<evidence type="ECO:0000313" key="2">
    <source>
        <dbReference type="Proteomes" id="UP000031883"/>
    </source>
</evidence>
<proteinExistence type="predicted"/>
<keyword evidence="2" id="KW-1185">Reference proteome</keyword>
<name>A0ABN4F8A8_9GAMM</name>
<dbReference type="Proteomes" id="UP000031883">
    <property type="component" value="Chromosome"/>
</dbReference>
<reference evidence="1 2" key="1">
    <citation type="journal article" date="2015" name="Genome Announc.">
        <title>Thirty-Two Complete Genome Assemblies of Nine Yersinia Species, Including Y. pestis, Y. pseudotuberculosis, and Y. enterocolitica.</title>
        <authorList>
            <person name="Johnson S.L."/>
            <person name="Daligault H.E."/>
            <person name="Davenport K.W."/>
            <person name="Jaissle J."/>
            <person name="Frey K.G."/>
            <person name="Ladner J.T."/>
            <person name="Broomall S.M."/>
            <person name="Bishop-Lilly K.A."/>
            <person name="Bruce D.C."/>
            <person name="Coyne S.R."/>
            <person name="Gibbons H.S."/>
            <person name="Lo C.C."/>
            <person name="Munk A.C."/>
            <person name="Rosenzweig C.N."/>
            <person name="Koroleva G.I."/>
            <person name="Palacios G.F."/>
            <person name="Redden C.L."/>
            <person name="Xu Y."/>
            <person name="Minogue T.D."/>
            <person name="Chain P.S."/>
        </authorList>
    </citation>
    <scope>NUCLEOTIDE SEQUENCE [LARGE SCALE GENOMIC DNA]</scope>
    <source>
        <strain evidence="1 2">Y231</strain>
    </source>
</reference>
<protein>
    <recommendedName>
        <fullName evidence="3">Phage protein</fullName>
    </recommendedName>
</protein>
<evidence type="ECO:0000313" key="1">
    <source>
        <dbReference type="EMBL" id="AJJ34022.1"/>
    </source>
</evidence>
<accession>A0ABN4F8A8</accession>